<dbReference type="Pfam" id="PF01315">
    <property type="entry name" value="Ald_Xan_dh_C"/>
    <property type="match status" value="1"/>
</dbReference>
<accession>A0ABS8ZHK9</accession>
<dbReference type="InterPro" id="IPR036856">
    <property type="entry name" value="Ald_Oxase/Xan_DH_a/b_sf"/>
</dbReference>
<dbReference type="Proteomes" id="UP001521150">
    <property type="component" value="Unassembled WGS sequence"/>
</dbReference>
<dbReference type="Pfam" id="PF02738">
    <property type="entry name" value="MoCoBD_1"/>
    <property type="match status" value="1"/>
</dbReference>
<reference evidence="6 7" key="1">
    <citation type="submission" date="2021-12" db="EMBL/GenBank/DDBJ databases">
        <title>Genome sequence of Kibdelosporangium philippinense ATCC 49844.</title>
        <authorList>
            <person name="Fedorov E.A."/>
            <person name="Omeragic M."/>
            <person name="Shalygina K.F."/>
            <person name="Maclea K.S."/>
        </authorList>
    </citation>
    <scope>NUCLEOTIDE SEQUENCE [LARGE SCALE GENOMIC DNA]</scope>
    <source>
        <strain evidence="6 7">ATCC 49844</strain>
    </source>
</reference>
<dbReference type="PANTHER" id="PTHR11908:SF132">
    <property type="entry name" value="ALDEHYDE OXIDASE 1-RELATED"/>
    <property type="match status" value="1"/>
</dbReference>
<evidence type="ECO:0000313" key="7">
    <source>
        <dbReference type="Proteomes" id="UP001521150"/>
    </source>
</evidence>
<evidence type="ECO:0000256" key="4">
    <source>
        <dbReference type="SAM" id="SignalP"/>
    </source>
</evidence>
<evidence type="ECO:0000313" key="6">
    <source>
        <dbReference type="EMBL" id="MCE7006553.1"/>
    </source>
</evidence>
<keyword evidence="1" id="KW-0500">Molybdenum</keyword>
<keyword evidence="7" id="KW-1185">Reference proteome</keyword>
<evidence type="ECO:0000256" key="3">
    <source>
        <dbReference type="SAM" id="MobiDB-lite"/>
    </source>
</evidence>
<dbReference type="InterPro" id="IPR037165">
    <property type="entry name" value="AldOxase/xan_DH_Mopterin-bd_sf"/>
</dbReference>
<dbReference type="SMART" id="SM01008">
    <property type="entry name" value="Ald_Xan_dh_C"/>
    <property type="match status" value="1"/>
</dbReference>
<feature type="signal peptide" evidence="4">
    <location>
        <begin position="1"/>
        <end position="28"/>
    </location>
</feature>
<feature type="region of interest" description="Disordered" evidence="3">
    <location>
        <begin position="26"/>
        <end position="45"/>
    </location>
</feature>
<dbReference type="EMBL" id="JAJVCN010000002">
    <property type="protein sequence ID" value="MCE7006553.1"/>
    <property type="molecule type" value="Genomic_DNA"/>
</dbReference>
<feature type="domain" description="Aldehyde oxidase/xanthine dehydrogenase a/b hammerhead" evidence="5">
    <location>
        <begin position="58"/>
        <end position="172"/>
    </location>
</feature>
<evidence type="ECO:0000256" key="1">
    <source>
        <dbReference type="ARBA" id="ARBA00022505"/>
    </source>
</evidence>
<comment type="caution">
    <text evidence="6">The sequence shown here is derived from an EMBL/GenBank/DDBJ whole genome shotgun (WGS) entry which is preliminary data.</text>
</comment>
<dbReference type="SUPFAM" id="SSF54665">
    <property type="entry name" value="CO dehydrogenase molybdoprotein N-domain-like"/>
    <property type="match status" value="1"/>
</dbReference>
<proteinExistence type="predicted"/>
<evidence type="ECO:0000259" key="5">
    <source>
        <dbReference type="SMART" id="SM01008"/>
    </source>
</evidence>
<dbReference type="InterPro" id="IPR046867">
    <property type="entry name" value="AldOxase/xan_DH_MoCoBD2"/>
</dbReference>
<dbReference type="Pfam" id="PF20256">
    <property type="entry name" value="MoCoBD_2"/>
    <property type="match status" value="1"/>
</dbReference>
<dbReference type="SUPFAM" id="SSF56003">
    <property type="entry name" value="Molybdenum cofactor-binding domain"/>
    <property type="match status" value="1"/>
</dbReference>
<dbReference type="InterPro" id="IPR000674">
    <property type="entry name" value="Ald_Oxase/Xan_DH_a/b"/>
</dbReference>
<feature type="chain" id="PRO_5046387497" evidence="4">
    <location>
        <begin position="29"/>
        <end position="800"/>
    </location>
</feature>
<dbReference type="PANTHER" id="PTHR11908">
    <property type="entry name" value="XANTHINE DEHYDROGENASE"/>
    <property type="match status" value="1"/>
</dbReference>
<organism evidence="6 7">
    <name type="scientific">Kibdelosporangium philippinense</name>
    <dbReference type="NCBI Taxonomy" id="211113"/>
    <lineage>
        <taxon>Bacteria</taxon>
        <taxon>Bacillati</taxon>
        <taxon>Actinomycetota</taxon>
        <taxon>Actinomycetes</taxon>
        <taxon>Pseudonocardiales</taxon>
        <taxon>Pseudonocardiaceae</taxon>
        <taxon>Kibdelosporangium</taxon>
    </lineage>
</organism>
<gene>
    <name evidence="6" type="ORF">LWC34_27530</name>
</gene>
<dbReference type="Gene3D" id="3.90.1170.50">
    <property type="entry name" value="Aldehyde oxidase/xanthine dehydrogenase, a/b hammerhead"/>
    <property type="match status" value="1"/>
</dbReference>
<dbReference type="InterPro" id="IPR008274">
    <property type="entry name" value="AldOxase/xan_DH_MoCoBD1"/>
</dbReference>
<dbReference type="InterPro" id="IPR016208">
    <property type="entry name" value="Ald_Oxase/xanthine_DH-like"/>
</dbReference>
<dbReference type="RefSeq" id="WP_233728013.1">
    <property type="nucleotide sequence ID" value="NZ_JAJVCN010000002.1"/>
</dbReference>
<keyword evidence="2" id="KW-0560">Oxidoreductase</keyword>
<name>A0ABS8ZHK9_9PSEU</name>
<evidence type="ECO:0000256" key="2">
    <source>
        <dbReference type="ARBA" id="ARBA00023002"/>
    </source>
</evidence>
<dbReference type="PROSITE" id="PS51318">
    <property type="entry name" value="TAT"/>
    <property type="match status" value="1"/>
</dbReference>
<sequence length="800" mass="84951">MELSRRSVLRGAAAAGVAAAALPGTAAAAPESSGPPPTIPEASYSRRLARREDARLITGAGRYVGDITVPGCLDAAFVRSTVAHGRLVRVDTSAAKKVDGVVAVWSAADLGAELPIVPEYGHLPGSADRPCTVLPADRVRYVGQAVAVVVGTDRYVAEDGVDAVRVEINSLPAVVDPAEAATSSTWLFDGLNNVSRELEFGQPIPDEVWQNAHVVVEGAYSQQRVVPTPMEPRAILAVPEPDGRLNVWVSHQAPHRLKGNLASDLKMDPARIRVRAADTGGAFGTKSPTYPEYLLVVRLALALGRPVRWLEDRAETMIGGTHGRAQNQRTRIAADKDGRMLALALEADAGVGGFPLGEFVAVETGLAAGSVYRTPRVHAKIRTIVTNTTTTAPYRGAGRPEQTYAVERTMDLLARRLGLDPAEVRRRNFIPPEAFPYDSPTGRRFDSGQYELGLDKALELVDYRHWRAEQKRRRQSGSEWPIGIGLCSFVERAGLEARDGAREWASVEVAAGGDIIGRVGTCSTGQSHETAFPDLVAKTLGMPAARVRVIEGDTDEVVQGLGTFGARSMQVGGSALHRAALDLIDEAKRRAARLAGKKATYANGVVRAGRSRWTLGELAAATPEPLRIEGVYETPASFSSGTYVAVVEVDKELGVVHVLRLVAVDDCGVRIDNKFVEDSLHGSIMQGIGQALYEVMPYDDKGNPQVNSMLGYLLPTIGELPPLVFGEVVTPNPNTALGAKGAGEAGCLGVPPAIANAVIDALGPAATGTGPEGTDIGGVQMPLTPEVCWRATRQEKVGVK</sequence>
<dbReference type="Gene3D" id="3.30.365.10">
    <property type="entry name" value="Aldehyde oxidase/xanthine dehydrogenase, molybdopterin binding domain"/>
    <property type="match status" value="4"/>
</dbReference>
<keyword evidence="4" id="KW-0732">Signal</keyword>
<protein>
    <submittedName>
        <fullName evidence="6">Xanthine dehydrogenase family protein molybdopterin-binding subunit</fullName>
    </submittedName>
</protein>
<dbReference type="InterPro" id="IPR006311">
    <property type="entry name" value="TAT_signal"/>
</dbReference>